<feature type="region of interest" description="Disordered" evidence="5">
    <location>
        <begin position="381"/>
        <end position="403"/>
    </location>
</feature>
<sequence length="403" mass="44959">MATRRSRGEGGVHFSESRQRWIATAQVGFHPDGKRIVKTGTGRTKTEAKDKLQKLIRDHRDGISVAARMTVASAIEDWLEFGLAGRSAKTITTCRILANGHVIPDLGARKVQELTAEDVDRWLKRKAPDLSRATLQRILSILRRALSRQVARDRLRRNVALHCEVPQGRKGRPSRALTFEQAAAVLAAARGTDMNAYITLSLVTGARTEELRALTWAHLDLTGDLASKPLRPPTIQVWRSVRETGDTKTKRSRRTLRLPTVAVEALTLHKLEQDRRREAAGDNWTDNDLVFCTDSGLALDSANVRRAFRSVVRRAGLVDGTWTPRELRHSFVSILSEAGVPLEEIARLVGHRSTTVTEAVYRKQLRPVLTEGAEAMDRIFVPEDVRPRPDSVSTPEPDPKTDP</sequence>
<comment type="similarity">
    <text evidence="1">Belongs to the 'phage' integrase family.</text>
</comment>
<dbReference type="RefSeq" id="WP_344189973.1">
    <property type="nucleotide sequence ID" value="NZ_BAAARN010000001.1"/>
</dbReference>
<accession>A0ABP6GYX6</accession>
<dbReference type="CDD" id="cd01189">
    <property type="entry name" value="INT_ICEBs1_C_like"/>
    <property type="match status" value="1"/>
</dbReference>
<evidence type="ECO:0000313" key="9">
    <source>
        <dbReference type="Proteomes" id="UP001501326"/>
    </source>
</evidence>
<organism evidence="8 9">
    <name type="scientific">Pedococcus aerophilus</name>
    <dbReference type="NCBI Taxonomy" id="436356"/>
    <lineage>
        <taxon>Bacteria</taxon>
        <taxon>Bacillati</taxon>
        <taxon>Actinomycetota</taxon>
        <taxon>Actinomycetes</taxon>
        <taxon>Micrococcales</taxon>
        <taxon>Intrasporangiaceae</taxon>
        <taxon>Pedococcus</taxon>
    </lineage>
</organism>
<dbReference type="PROSITE" id="PS51898">
    <property type="entry name" value="TYR_RECOMBINASE"/>
    <property type="match status" value="1"/>
</dbReference>
<dbReference type="PANTHER" id="PTHR30349:SF41">
    <property type="entry name" value="INTEGRASE_RECOMBINASE PROTEIN MJ0367-RELATED"/>
    <property type="match status" value="1"/>
</dbReference>
<evidence type="ECO:0000256" key="3">
    <source>
        <dbReference type="ARBA" id="ARBA00023172"/>
    </source>
</evidence>
<feature type="domain" description="Tyr recombinase" evidence="6">
    <location>
        <begin position="172"/>
        <end position="377"/>
    </location>
</feature>
<name>A0ABP6GYX6_9MICO</name>
<dbReference type="InterPro" id="IPR044068">
    <property type="entry name" value="CB"/>
</dbReference>
<evidence type="ECO:0000256" key="5">
    <source>
        <dbReference type="SAM" id="MobiDB-lite"/>
    </source>
</evidence>
<dbReference type="PANTHER" id="PTHR30349">
    <property type="entry name" value="PHAGE INTEGRASE-RELATED"/>
    <property type="match status" value="1"/>
</dbReference>
<evidence type="ECO:0000256" key="4">
    <source>
        <dbReference type="PROSITE-ProRule" id="PRU01248"/>
    </source>
</evidence>
<dbReference type="Gene3D" id="1.10.443.10">
    <property type="entry name" value="Intergrase catalytic core"/>
    <property type="match status" value="1"/>
</dbReference>
<reference evidence="9" key="1">
    <citation type="journal article" date="2019" name="Int. J. Syst. Evol. Microbiol.">
        <title>The Global Catalogue of Microorganisms (GCM) 10K type strain sequencing project: providing services to taxonomists for standard genome sequencing and annotation.</title>
        <authorList>
            <consortium name="The Broad Institute Genomics Platform"/>
            <consortium name="The Broad Institute Genome Sequencing Center for Infectious Disease"/>
            <person name="Wu L."/>
            <person name="Ma J."/>
        </authorList>
    </citation>
    <scope>NUCLEOTIDE SEQUENCE [LARGE SCALE GENOMIC DNA]</scope>
    <source>
        <strain evidence="9">JCM 16378</strain>
    </source>
</reference>
<keyword evidence="2 4" id="KW-0238">DNA-binding</keyword>
<feature type="domain" description="Core-binding (CB)" evidence="7">
    <location>
        <begin position="69"/>
        <end position="150"/>
    </location>
</feature>
<dbReference type="Pfam" id="PF00589">
    <property type="entry name" value="Phage_integrase"/>
    <property type="match status" value="1"/>
</dbReference>
<keyword evidence="3" id="KW-0233">DNA recombination</keyword>
<dbReference type="PROSITE" id="PS51900">
    <property type="entry name" value="CB"/>
    <property type="match status" value="1"/>
</dbReference>
<dbReference type="SUPFAM" id="SSF56349">
    <property type="entry name" value="DNA breaking-rejoining enzymes"/>
    <property type="match status" value="1"/>
</dbReference>
<dbReference type="EMBL" id="BAAARN010000001">
    <property type="protein sequence ID" value="GAA2731541.1"/>
    <property type="molecule type" value="Genomic_DNA"/>
</dbReference>
<dbReference type="InterPro" id="IPR050090">
    <property type="entry name" value="Tyrosine_recombinase_XerCD"/>
</dbReference>
<comment type="caution">
    <text evidence="8">The sequence shown here is derived from an EMBL/GenBank/DDBJ whole genome shotgun (WGS) entry which is preliminary data.</text>
</comment>
<dbReference type="InterPro" id="IPR013762">
    <property type="entry name" value="Integrase-like_cat_sf"/>
</dbReference>
<evidence type="ECO:0000256" key="2">
    <source>
        <dbReference type="ARBA" id="ARBA00023125"/>
    </source>
</evidence>
<gene>
    <name evidence="8" type="ORF">GCM10009867_05390</name>
</gene>
<evidence type="ECO:0000313" key="8">
    <source>
        <dbReference type="EMBL" id="GAA2731541.1"/>
    </source>
</evidence>
<evidence type="ECO:0000259" key="6">
    <source>
        <dbReference type="PROSITE" id="PS51898"/>
    </source>
</evidence>
<keyword evidence="9" id="KW-1185">Reference proteome</keyword>
<evidence type="ECO:0000256" key="1">
    <source>
        <dbReference type="ARBA" id="ARBA00008857"/>
    </source>
</evidence>
<dbReference type="Gene3D" id="1.10.150.130">
    <property type="match status" value="1"/>
</dbReference>
<evidence type="ECO:0000259" key="7">
    <source>
        <dbReference type="PROSITE" id="PS51900"/>
    </source>
</evidence>
<proteinExistence type="inferred from homology"/>
<dbReference type="Proteomes" id="UP001501326">
    <property type="component" value="Unassembled WGS sequence"/>
</dbReference>
<dbReference type="InterPro" id="IPR010998">
    <property type="entry name" value="Integrase_recombinase_N"/>
</dbReference>
<dbReference type="InterPro" id="IPR011010">
    <property type="entry name" value="DNA_brk_join_enz"/>
</dbReference>
<dbReference type="InterPro" id="IPR002104">
    <property type="entry name" value="Integrase_catalytic"/>
</dbReference>
<protein>
    <submittedName>
        <fullName evidence="8">Site-specific integrase</fullName>
    </submittedName>
</protein>